<feature type="region of interest" description="Disordered" evidence="1">
    <location>
        <begin position="1"/>
        <end position="22"/>
    </location>
</feature>
<dbReference type="AlphaFoldDB" id="G2FIV6"/>
<protein>
    <submittedName>
        <fullName evidence="2">Uncharacterized protein</fullName>
    </submittedName>
</protein>
<reference evidence="2 3" key="1">
    <citation type="journal article" date="2011" name="ISME J.">
        <title>The endosymbionts of the deep-sea tubeworms Riftia pachyptila and Tevnia jerichonana share an identical physiology as revealed by proteogenomic analyses.</title>
        <authorList>
            <person name="Gardebrecht A."/>
            <person name="Markert S."/>
            <person name="Felbeck H."/>
            <person name="Thuermer A."/>
            <person name="Albrecht D."/>
            <person name="Wollherr A."/>
            <person name="Kabisch J."/>
            <person name="Lehmann R."/>
            <person name="Daniel R."/>
            <person name="Liesegang H."/>
            <person name="Hecker M."/>
            <person name="Sievert S.M."/>
            <person name="Schweder T."/>
        </authorList>
    </citation>
    <scope>NUCLEOTIDE SEQUENCE [LARGE SCALE GENOMIC DNA]</scope>
</reference>
<proteinExistence type="predicted"/>
<accession>G2FIV6</accession>
<gene>
    <name evidence="2" type="ORF">TevJSym_bg00270</name>
</gene>
<dbReference type="EMBL" id="AFZB01000033">
    <property type="protein sequence ID" value="EGW53291.1"/>
    <property type="molecule type" value="Genomic_DNA"/>
</dbReference>
<name>G2FIV6_9GAMM</name>
<evidence type="ECO:0000313" key="3">
    <source>
        <dbReference type="Proteomes" id="UP000005167"/>
    </source>
</evidence>
<feature type="compositionally biased region" description="Basic and acidic residues" evidence="1">
    <location>
        <begin position="9"/>
        <end position="22"/>
    </location>
</feature>
<evidence type="ECO:0000313" key="2">
    <source>
        <dbReference type="EMBL" id="EGW53291.1"/>
    </source>
</evidence>
<evidence type="ECO:0000256" key="1">
    <source>
        <dbReference type="SAM" id="MobiDB-lite"/>
    </source>
</evidence>
<comment type="caution">
    <text evidence="2">The sequence shown here is derived from an EMBL/GenBank/DDBJ whole genome shotgun (WGS) entry which is preliminary data.</text>
</comment>
<sequence length="45" mass="5275">MVKGQIEAKQIEGRRQDKQEEETGLKEMAFVLQGERHMGFCYCNK</sequence>
<keyword evidence="3" id="KW-1185">Reference proteome</keyword>
<dbReference type="Proteomes" id="UP000005167">
    <property type="component" value="Unassembled WGS sequence"/>
</dbReference>
<organism evidence="2 3">
    <name type="scientific">endosymbiont of Tevnia jerichonana</name>
    <name type="common">vent Tica</name>
    <dbReference type="NCBI Taxonomy" id="1049564"/>
    <lineage>
        <taxon>Bacteria</taxon>
        <taxon>Pseudomonadati</taxon>
        <taxon>Pseudomonadota</taxon>
        <taxon>Gammaproteobacteria</taxon>
        <taxon>sulfur-oxidizing symbionts</taxon>
    </lineage>
</organism>